<evidence type="ECO:0000256" key="9">
    <source>
        <dbReference type="ARBA" id="ARBA00022605"/>
    </source>
</evidence>
<keyword evidence="13 20" id="KW-0479">Metal-binding</keyword>
<dbReference type="PROSITE" id="PS51332">
    <property type="entry name" value="B12_BINDING"/>
    <property type="match status" value="1"/>
</dbReference>
<dbReference type="InterPro" id="IPR036724">
    <property type="entry name" value="Cobalamin-bd_sf"/>
</dbReference>
<evidence type="ECO:0000256" key="20">
    <source>
        <dbReference type="PIRSR" id="PIRSR000381-1"/>
    </source>
</evidence>
<dbReference type="GO" id="GO:0046653">
    <property type="term" value="P:tetrahydrofolate metabolic process"/>
    <property type="evidence" value="ECO:0007669"/>
    <property type="project" value="TreeGrafter"/>
</dbReference>
<evidence type="ECO:0000256" key="3">
    <source>
        <dbReference type="ARBA" id="ARBA00001956"/>
    </source>
</evidence>
<feature type="binding site" evidence="21">
    <location>
        <position position="956"/>
    </location>
    <ligand>
        <name>methylcob(III)alamin</name>
        <dbReference type="ChEBI" id="CHEBI:28115"/>
    </ligand>
</feature>
<dbReference type="InterPro" id="IPR036594">
    <property type="entry name" value="Meth_synthase_dom"/>
</dbReference>
<dbReference type="GO" id="GO:0032259">
    <property type="term" value="P:methylation"/>
    <property type="evidence" value="ECO:0007669"/>
    <property type="project" value="UniProtKB-KW"/>
</dbReference>
<dbReference type="PROSITE" id="PS50972">
    <property type="entry name" value="PTERIN_BINDING"/>
    <property type="match status" value="1"/>
</dbReference>
<evidence type="ECO:0000256" key="12">
    <source>
        <dbReference type="ARBA" id="ARBA00022691"/>
    </source>
</evidence>
<dbReference type="InterPro" id="IPR036589">
    <property type="entry name" value="HCY_dom_sf"/>
</dbReference>
<dbReference type="GO" id="GO:0008705">
    <property type="term" value="F:methionine synthase activity"/>
    <property type="evidence" value="ECO:0007669"/>
    <property type="project" value="UniProtKB-EC"/>
</dbReference>
<evidence type="ECO:0000256" key="5">
    <source>
        <dbReference type="ARBA" id="ARBA00010398"/>
    </source>
</evidence>
<comment type="cofactor">
    <cofactor evidence="2 22">
        <name>Zn(2+)</name>
        <dbReference type="ChEBI" id="CHEBI:29105"/>
    </cofactor>
</comment>
<feature type="binding site" evidence="21">
    <location>
        <position position="1296"/>
    </location>
    <ligand>
        <name>S-adenosyl-L-methionine</name>
        <dbReference type="ChEBI" id="CHEBI:59789"/>
    </ligand>
</feature>
<dbReference type="GO" id="GO:0031419">
    <property type="term" value="F:cobalamin binding"/>
    <property type="evidence" value="ECO:0007669"/>
    <property type="project" value="UniProtKB-KW"/>
</dbReference>
<dbReference type="InterPro" id="IPR033706">
    <property type="entry name" value="Met_synthase_B12-bd"/>
</dbReference>
<dbReference type="Gene3D" id="3.40.50.280">
    <property type="entry name" value="Cobalamin-binding domain"/>
    <property type="match status" value="1"/>
</dbReference>
<evidence type="ECO:0000256" key="13">
    <source>
        <dbReference type="ARBA" id="ARBA00022723"/>
    </source>
</evidence>
<evidence type="ECO:0000256" key="8">
    <source>
        <dbReference type="ARBA" id="ARBA00022603"/>
    </source>
</evidence>
<evidence type="ECO:0000256" key="10">
    <source>
        <dbReference type="ARBA" id="ARBA00022628"/>
    </source>
</evidence>
<keyword evidence="8 23" id="KW-0489">Methyltransferase</keyword>
<dbReference type="InterPro" id="IPR011005">
    <property type="entry name" value="Dihydropteroate_synth-like_sf"/>
</dbReference>
<dbReference type="FunFam" id="3.20.20.20:FF:000002">
    <property type="entry name" value="Methionine synthase"/>
    <property type="match status" value="1"/>
</dbReference>
<feature type="domain" description="B12-binding" evidence="27">
    <location>
        <begin position="898"/>
        <end position="1033"/>
    </location>
</feature>
<dbReference type="RefSeq" id="WP_246145790.1">
    <property type="nucleotide sequence ID" value="NZ_BKAG01000052.1"/>
</dbReference>
<evidence type="ECO:0000256" key="4">
    <source>
        <dbReference type="ARBA" id="ARBA00005178"/>
    </source>
</evidence>
<feature type="binding site" evidence="21">
    <location>
        <position position="1099"/>
    </location>
    <ligand>
        <name>S-adenosyl-L-methionine</name>
        <dbReference type="ChEBI" id="CHEBI:59789"/>
    </ligand>
</feature>
<feature type="binding site" evidence="20 22">
    <location>
        <position position="336"/>
    </location>
    <ligand>
        <name>Zn(2+)</name>
        <dbReference type="ChEBI" id="CHEBI:29105"/>
    </ligand>
</feature>
<evidence type="ECO:0000256" key="11">
    <source>
        <dbReference type="ARBA" id="ARBA00022679"/>
    </source>
</evidence>
<proteinExistence type="inferred from homology"/>
<keyword evidence="16" id="KW-0486">Methionine biosynthesis</keyword>
<dbReference type="Gene3D" id="3.20.20.20">
    <property type="entry name" value="Dihydropteroate synthase-like"/>
    <property type="match status" value="1"/>
</dbReference>
<feature type="domain" description="Hcy-binding" evidence="24">
    <location>
        <begin position="8"/>
        <end position="351"/>
    </location>
</feature>
<evidence type="ECO:0000256" key="1">
    <source>
        <dbReference type="ARBA" id="ARBA00001700"/>
    </source>
</evidence>
<evidence type="ECO:0000256" key="21">
    <source>
        <dbReference type="PIRSR" id="PIRSR000381-2"/>
    </source>
</evidence>
<feature type="domain" description="B12-binding N-terminal" evidence="28">
    <location>
        <begin position="681"/>
        <end position="775"/>
    </location>
</feature>
<dbReference type="InterPro" id="IPR050554">
    <property type="entry name" value="Met_Synthase/Corrinoid"/>
</dbReference>
<dbReference type="Gene3D" id="3.10.196.10">
    <property type="entry name" value="Vitamin B12-dependent methionine synthase, activation domain"/>
    <property type="match status" value="1"/>
</dbReference>
<dbReference type="GO" id="GO:0008270">
    <property type="term" value="F:zinc ion binding"/>
    <property type="evidence" value="ECO:0007669"/>
    <property type="project" value="InterPro"/>
</dbReference>
<dbReference type="Pfam" id="PF02574">
    <property type="entry name" value="S-methyl_trans"/>
    <property type="match status" value="1"/>
</dbReference>
<dbReference type="PANTHER" id="PTHR45833">
    <property type="entry name" value="METHIONINE SYNTHASE"/>
    <property type="match status" value="1"/>
</dbReference>
<feature type="domain" description="Pterin-binding" evidence="25">
    <location>
        <begin position="387"/>
        <end position="646"/>
    </location>
</feature>
<comment type="pathway">
    <text evidence="4">Amino-acid biosynthesis; L-methionine biosynthesis via de novo pathway; L-methionine from L-homocysteine (MetH route): step 1/1.</text>
</comment>
<dbReference type="Gene3D" id="1.10.288.10">
    <property type="entry name" value="Cobalamin-dependent Methionine Synthase, domain 2"/>
    <property type="match status" value="1"/>
</dbReference>
<evidence type="ECO:0000256" key="6">
    <source>
        <dbReference type="ARBA" id="ARBA00012032"/>
    </source>
</evidence>
<dbReference type="PANTHER" id="PTHR45833:SF1">
    <property type="entry name" value="METHIONINE SYNTHASE"/>
    <property type="match status" value="1"/>
</dbReference>
<dbReference type="Proteomes" id="UP000321577">
    <property type="component" value="Unassembled WGS sequence"/>
</dbReference>
<comment type="cofactor">
    <cofactor evidence="3 20">
        <name>methylcob(III)alamin</name>
        <dbReference type="ChEBI" id="CHEBI:28115"/>
    </cofactor>
</comment>
<dbReference type="EC" id="2.1.1.13" evidence="6"/>
<comment type="function">
    <text evidence="18">Catalyzes the transfer of a methyl group from methyl-cobalamin to homocysteine, yielding enzyme-bound cob(I)alamin and methionine. Subsequently, remethylates the cofactor using methyltetrahydrofolate.</text>
</comment>
<dbReference type="CDD" id="cd00740">
    <property type="entry name" value="MeTr"/>
    <property type="match status" value="1"/>
</dbReference>
<feature type="binding site" description="axial binding residue" evidence="20">
    <location>
        <position position="911"/>
    </location>
    <ligand>
        <name>methylcob(III)alamin</name>
        <dbReference type="ChEBI" id="CHEBI:28115"/>
    </ligand>
    <ligandPart>
        <name>Co</name>
        <dbReference type="ChEBI" id="CHEBI:27638"/>
    </ligandPart>
</feature>
<sequence>MPNRPNCRPELEAAMRQRILVIDGAMGTTIRGYGLKEADARGTRFLSNEKDLLNNGDILSITRPDIIEDIHRRFLEAGADIIETNTFSGTSIAQAEFFKEVPEGMKKDPAFFQTVLEDKFLNDLAWEINFESAKQCRKWADIVGEKTGRQRYVAGAIGPLTVSLSQFPDLTDLSFRYVTFDQVKEAYKLQIRALIAGGVDTLLVETIFDSLNAKTALVAIREVFEEDQLELPVQISAAVGPGGETMISGQVTEAYLNAMRHVKPLSIGLNCSLGPDKMRPFLEELASKADCFVSAYPNAGMPNPLAPTGFDLLPPDMAAYAKDFGGSGFVNIMGGCCGNTPEHIAAIAKAVEGLAPREVPKDPHTMRLSGSQPFVLDTTDATARPPYLMIGERTNVAGSPKFAKLIKENKLEEAVAIARQQVESGANVIDVCMDEGLIDGVPMMTKFLILLQTEPEVNKVPIMVDSSKWEIIEAGLKCLQGKGIVNSISLKEGEEKFKEYATKIKQYGAATVVMAFDEQGQAATYEDKIRICERAYRILVDEIGFPPEDIIFDPNILTVATGLEEHNNYALDFINATRWIKENLPHAKVSGGVSNISFSFRGNNKVREAMHSVFLYYAIKAGMDMGIVNAGMLEVYEEIPQDMLVKVEDVILNRRPDATEILVDYAEQFKGQAGSTKKVEIDMSWREAPVAKRLEHSLLRGITDFINEDTAEALANLGKPLSVIEGPLMDGMSVVGDLFGAGKMFLPQVVKSARVMKQSVAYLAPFMEAEKARKARERELLIEIASKTLTALNEGGDVTPVDGFSYTPFPGLSVADRRIEVKYAAELAAGREAGTETDLQTKLAEGSVEKVIFDRLLSRFRGEAAPATDASTSAAEASVDASALTAADLIPAEAKQGGGKIVLATVKGDVHDIGKNIVGIVLACNGFEVTDMGVMVPCQKILDKAVEVGADVIGLSGLITPSLDEMVHVANEMERLGFKQPLLIGGATTSAAHTAIKIAPKYSGSIVHVLDASRSVPVTTSLLSDDQRADFVKKNEERHAKLREEYGKKKDRQLLSIAEAREKGQEFDWNTQDIATPTFLGTKVYEGHELIATLRPFIDWSPFFHSWELRGRWIPAEQRFSSSHEDPEMKVKAEAEALKLYADANKLFDQVVAEKRFLPRGIIGFYPANAVGDDIEVYTDESRSTVKTVFHTLRQQVIKKDTANYALSDYIAPKDSGRADYIGGFTVGIHGADEFAKEFDAIPDPYNAIIAKAVADRLAEAFAEYLHQQARFEWGYEKPGDFANEELIKEKYRGIRPAPGYPAQPDHTEKPILFDLLDSAAKTGVELTESMAMHPGSAVSGLYFAHPESHYFGISVLGKDQVEDYAQRKGMTLAEAERWLGPWLGY</sequence>
<reference evidence="29 30" key="1">
    <citation type="submission" date="2019-07" db="EMBL/GenBank/DDBJ databases">
        <title>Whole genome shotgun sequence of Brevifollis gellanilyticus NBRC 108608.</title>
        <authorList>
            <person name="Hosoyama A."/>
            <person name="Uohara A."/>
            <person name="Ohji S."/>
            <person name="Ichikawa N."/>
        </authorList>
    </citation>
    <scope>NUCLEOTIDE SEQUENCE [LARGE SCALE GENOMIC DNA]</scope>
    <source>
        <strain evidence="29 30">NBRC 108608</strain>
    </source>
</reference>
<organism evidence="29 30">
    <name type="scientific">Brevifollis gellanilyticus</name>
    <dbReference type="NCBI Taxonomy" id="748831"/>
    <lineage>
        <taxon>Bacteria</taxon>
        <taxon>Pseudomonadati</taxon>
        <taxon>Verrucomicrobiota</taxon>
        <taxon>Verrucomicrobiia</taxon>
        <taxon>Verrucomicrobiales</taxon>
        <taxon>Verrucomicrobiaceae</taxon>
    </lineage>
</organism>
<feature type="binding site" evidence="20 22">
    <location>
        <position position="271"/>
    </location>
    <ligand>
        <name>Zn(2+)</name>
        <dbReference type="ChEBI" id="CHEBI:29105"/>
    </ligand>
</feature>
<dbReference type="Pfam" id="PF02965">
    <property type="entry name" value="Met_synt_B12"/>
    <property type="match status" value="1"/>
</dbReference>
<dbReference type="PROSITE" id="PS51337">
    <property type="entry name" value="B12_BINDING_NTER"/>
    <property type="match status" value="1"/>
</dbReference>
<dbReference type="UniPathway" id="UPA00051">
    <property type="reaction ID" value="UER00081"/>
</dbReference>
<evidence type="ECO:0000259" key="24">
    <source>
        <dbReference type="PROSITE" id="PS50970"/>
    </source>
</evidence>
<keyword evidence="30" id="KW-1185">Reference proteome</keyword>
<evidence type="ECO:0000256" key="2">
    <source>
        <dbReference type="ARBA" id="ARBA00001947"/>
    </source>
</evidence>
<comment type="similarity">
    <text evidence="5">Belongs to the vitamin-B12 dependent methionine synthase family.</text>
</comment>
<evidence type="ECO:0000256" key="14">
    <source>
        <dbReference type="ARBA" id="ARBA00022737"/>
    </source>
</evidence>
<evidence type="ECO:0000256" key="22">
    <source>
        <dbReference type="PROSITE-ProRule" id="PRU00333"/>
    </source>
</evidence>
<feature type="binding site" evidence="21">
    <location>
        <position position="1012"/>
    </location>
    <ligand>
        <name>methylcob(III)alamin</name>
        <dbReference type="ChEBI" id="CHEBI:28115"/>
    </ligand>
</feature>
<dbReference type="SMART" id="SM01018">
    <property type="entry name" value="B12-binding_2"/>
    <property type="match status" value="1"/>
</dbReference>
<feature type="binding site" evidence="21">
    <location>
        <position position="725"/>
    </location>
    <ligand>
        <name>methylcob(III)alamin</name>
        <dbReference type="ChEBI" id="CHEBI:28115"/>
    </ligand>
</feature>
<feature type="binding site" evidence="21">
    <location>
        <begin position="1351"/>
        <end position="1352"/>
    </location>
    <ligand>
        <name>S-adenosyl-L-methionine</name>
        <dbReference type="ChEBI" id="CHEBI:59789"/>
    </ligand>
</feature>
<dbReference type="InterPro" id="IPR037010">
    <property type="entry name" value="VitB12-dep_Met_synth_activ_sf"/>
</dbReference>
<dbReference type="PROSITE" id="PS50974">
    <property type="entry name" value="ADOMET_ACTIVATION"/>
    <property type="match status" value="1"/>
</dbReference>
<dbReference type="InterPro" id="IPR011822">
    <property type="entry name" value="MetH"/>
</dbReference>
<evidence type="ECO:0000256" key="15">
    <source>
        <dbReference type="ARBA" id="ARBA00022833"/>
    </source>
</evidence>
<dbReference type="SUPFAM" id="SSF52242">
    <property type="entry name" value="Cobalamin (vitamin B12)-binding domain"/>
    <property type="match status" value="1"/>
</dbReference>
<dbReference type="SUPFAM" id="SSF51717">
    <property type="entry name" value="Dihydropteroate synthetase-like"/>
    <property type="match status" value="1"/>
</dbReference>
<feature type="binding site" evidence="20 22">
    <location>
        <position position="337"/>
    </location>
    <ligand>
        <name>Zn(2+)</name>
        <dbReference type="ChEBI" id="CHEBI:29105"/>
    </ligand>
</feature>
<evidence type="ECO:0000256" key="18">
    <source>
        <dbReference type="ARBA" id="ARBA00025552"/>
    </source>
</evidence>
<keyword evidence="9" id="KW-0028">Amino-acid biosynthesis</keyword>
<dbReference type="InterPro" id="IPR003726">
    <property type="entry name" value="HCY_dom"/>
</dbReference>
<dbReference type="FunFam" id="1.10.1240.10:FF:000001">
    <property type="entry name" value="Methionine synthase"/>
    <property type="match status" value="1"/>
</dbReference>
<dbReference type="InterPro" id="IPR006158">
    <property type="entry name" value="Cobalamin-bd"/>
</dbReference>
<dbReference type="PROSITE" id="PS50970">
    <property type="entry name" value="HCY"/>
    <property type="match status" value="1"/>
</dbReference>
<dbReference type="Gene3D" id="1.10.1240.10">
    <property type="entry name" value="Methionine synthase domain"/>
    <property type="match status" value="1"/>
</dbReference>
<dbReference type="GO" id="GO:0050667">
    <property type="term" value="P:homocysteine metabolic process"/>
    <property type="evidence" value="ECO:0007669"/>
    <property type="project" value="TreeGrafter"/>
</dbReference>
<evidence type="ECO:0000313" key="29">
    <source>
        <dbReference type="EMBL" id="GEP45563.1"/>
    </source>
</evidence>
<dbReference type="FunFam" id="3.40.50.280:FF:000001">
    <property type="entry name" value="Methionine synthase"/>
    <property type="match status" value="1"/>
</dbReference>
<dbReference type="PIRSF" id="PIRSF000381">
    <property type="entry name" value="MetH"/>
    <property type="match status" value="1"/>
</dbReference>
<comment type="catalytic activity">
    <reaction evidence="1">
        <text>(6S)-5-methyl-5,6,7,8-tetrahydrofolate + L-homocysteine = (6S)-5,6,7,8-tetrahydrofolate + L-methionine</text>
        <dbReference type="Rhea" id="RHEA:11172"/>
        <dbReference type="ChEBI" id="CHEBI:18608"/>
        <dbReference type="ChEBI" id="CHEBI:57453"/>
        <dbReference type="ChEBI" id="CHEBI:57844"/>
        <dbReference type="ChEBI" id="CHEBI:58199"/>
        <dbReference type="EC" id="2.1.1.13"/>
    </reaction>
</comment>
<keyword evidence="11 23" id="KW-0808">Transferase</keyword>
<keyword evidence="17" id="KW-0170">Cobalt</keyword>
<protein>
    <recommendedName>
        <fullName evidence="7">Methionine synthase</fullName>
        <ecNumber evidence="6">2.1.1.13</ecNumber>
    </recommendedName>
    <alternativeName>
        <fullName evidence="19">5-methyltetrahydrofolate--homocysteine methyltransferase</fullName>
    </alternativeName>
</protein>
<evidence type="ECO:0000259" key="25">
    <source>
        <dbReference type="PROSITE" id="PS50972"/>
    </source>
</evidence>
<dbReference type="Gene3D" id="3.20.20.330">
    <property type="entry name" value="Homocysteine-binding-like domain"/>
    <property type="match status" value="1"/>
</dbReference>
<dbReference type="Pfam" id="PF02607">
    <property type="entry name" value="B12-binding_2"/>
    <property type="match status" value="1"/>
</dbReference>
<feature type="binding site" evidence="21">
    <location>
        <begin position="908"/>
        <end position="912"/>
    </location>
    <ligand>
        <name>methylcob(III)alamin</name>
        <dbReference type="ChEBI" id="CHEBI:28115"/>
    </ligand>
</feature>
<dbReference type="CDD" id="cd02069">
    <property type="entry name" value="methionine_synthase_B12_BD"/>
    <property type="match status" value="1"/>
</dbReference>
<dbReference type="SUPFAM" id="SSF56507">
    <property type="entry name" value="Methionine synthase activation domain-like"/>
    <property type="match status" value="1"/>
</dbReference>
<name>A0A512MFP0_9BACT</name>
<dbReference type="InterPro" id="IPR003759">
    <property type="entry name" value="Cbl-bd_cap"/>
</dbReference>
<dbReference type="InterPro" id="IPR000489">
    <property type="entry name" value="Pterin-binding_dom"/>
</dbReference>
<dbReference type="SUPFAM" id="SSF47644">
    <property type="entry name" value="Methionine synthase domain"/>
    <property type="match status" value="1"/>
</dbReference>
<keyword evidence="12 21" id="KW-0949">S-adenosyl-L-methionine</keyword>
<evidence type="ECO:0000259" key="26">
    <source>
        <dbReference type="PROSITE" id="PS50974"/>
    </source>
</evidence>
<dbReference type="GO" id="GO:0005829">
    <property type="term" value="C:cytosol"/>
    <property type="evidence" value="ECO:0007669"/>
    <property type="project" value="TreeGrafter"/>
</dbReference>
<comment type="caution">
    <text evidence="29">The sequence shown here is derived from an EMBL/GenBank/DDBJ whole genome shotgun (WGS) entry which is preliminary data.</text>
</comment>
<evidence type="ECO:0000313" key="30">
    <source>
        <dbReference type="Proteomes" id="UP000321577"/>
    </source>
</evidence>
<feature type="binding site" evidence="21">
    <location>
        <position position="960"/>
    </location>
    <ligand>
        <name>methylcob(III)alamin</name>
        <dbReference type="ChEBI" id="CHEBI:28115"/>
    </ligand>
</feature>
<dbReference type="InterPro" id="IPR004223">
    <property type="entry name" value="VitB12-dep_Met_synth_activ_dom"/>
</dbReference>
<evidence type="ECO:0000256" key="19">
    <source>
        <dbReference type="ARBA" id="ARBA00031040"/>
    </source>
</evidence>
<gene>
    <name evidence="29" type="ORF">BGE01nite_48540</name>
</gene>
<evidence type="ECO:0000259" key="27">
    <source>
        <dbReference type="PROSITE" id="PS51332"/>
    </source>
</evidence>
<keyword evidence="14" id="KW-0677">Repeat</keyword>
<evidence type="ECO:0000256" key="17">
    <source>
        <dbReference type="ARBA" id="ARBA00023285"/>
    </source>
</evidence>
<evidence type="ECO:0000256" key="7">
    <source>
        <dbReference type="ARBA" id="ARBA00013998"/>
    </source>
</evidence>
<dbReference type="Pfam" id="PF00809">
    <property type="entry name" value="Pterin_bind"/>
    <property type="match status" value="1"/>
</dbReference>
<evidence type="ECO:0000256" key="16">
    <source>
        <dbReference type="ARBA" id="ARBA00023167"/>
    </source>
</evidence>
<dbReference type="SUPFAM" id="SSF82282">
    <property type="entry name" value="Homocysteine S-methyltransferase"/>
    <property type="match status" value="1"/>
</dbReference>
<keyword evidence="10 20" id="KW-0846">Cobalamin</keyword>
<dbReference type="Pfam" id="PF02310">
    <property type="entry name" value="B12-binding"/>
    <property type="match status" value="1"/>
</dbReference>
<accession>A0A512MFP0</accession>
<keyword evidence="15 20" id="KW-0862">Zinc</keyword>
<evidence type="ECO:0000256" key="23">
    <source>
        <dbReference type="PROSITE-ProRule" id="PRU00346"/>
    </source>
</evidence>
<dbReference type="EMBL" id="BKAG01000052">
    <property type="protein sequence ID" value="GEP45563.1"/>
    <property type="molecule type" value="Genomic_DNA"/>
</dbReference>
<dbReference type="FunFam" id="3.20.20.330:FF:000001">
    <property type="entry name" value="Methionine synthase"/>
    <property type="match status" value="1"/>
</dbReference>
<feature type="domain" description="AdoMet activation" evidence="26">
    <location>
        <begin position="1048"/>
        <end position="1386"/>
    </location>
</feature>
<evidence type="ECO:0000259" key="28">
    <source>
        <dbReference type="PROSITE" id="PS51337"/>
    </source>
</evidence>